<dbReference type="OrthoDB" id="4503790at2759"/>
<dbReference type="InterPro" id="IPR036852">
    <property type="entry name" value="Peptidase_S8/S53_dom_sf"/>
</dbReference>
<evidence type="ECO:0000313" key="5">
    <source>
        <dbReference type="Proteomes" id="UP000326565"/>
    </source>
</evidence>
<protein>
    <recommendedName>
        <fullName evidence="6">Peptidase S8/S53 domain-containing protein</fullName>
    </recommendedName>
</protein>
<gene>
    <name evidence="4" type="ORF">BDV29DRAFT_159840</name>
</gene>
<proteinExistence type="predicted"/>
<dbReference type="SUPFAM" id="SSF52743">
    <property type="entry name" value="Subtilisin-like"/>
    <property type="match status" value="1"/>
</dbReference>
<organism evidence="4 5">
    <name type="scientific">Aspergillus leporis</name>
    <dbReference type="NCBI Taxonomy" id="41062"/>
    <lineage>
        <taxon>Eukaryota</taxon>
        <taxon>Fungi</taxon>
        <taxon>Dikarya</taxon>
        <taxon>Ascomycota</taxon>
        <taxon>Pezizomycotina</taxon>
        <taxon>Eurotiomycetes</taxon>
        <taxon>Eurotiomycetidae</taxon>
        <taxon>Eurotiales</taxon>
        <taxon>Aspergillaceae</taxon>
        <taxon>Aspergillus</taxon>
        <taxon>Aspergillus subgen. Circumdati</taxon>
    </lineage>
</organism>
<accession>A0A5N5WR88</accession>
<name>A0A5N5WR88_9EURO</name>
<dbReference type="AlphaFoldDB" id="A0A5N5WR88"/>
<dbReference type="EMBL" id="ML732283">
    <property type="protein sequence ID" value="KAB8071068.1"/>
    <property type="molecule type" value="Genomic_DNA"/>
</dbReference>
<keyword evidence="1" id="KW-0732">Signal</keyword>
<keyword evidence="5" id="KW-1185">Reference proteome</keyword>
<reference evidence="4 5" key="1">
    <citation type="submission" date="2019-04" db="EMBL/GenBank/DDBJ databases">
        <title>Friends and foes A comparative genomics study of 23 Aspergillus species from section Flavi.</title>
        <authorList>
            <consortium name="DOE Joint Genome Institute"/>
            <person name="Kjaerbolling I."/>
            <person name="Vesth T."/>
            <person name="Frisvad J.C."/>
            <person name="Nybo J.L."/>
            <person name="Theobald S."/>
            <person name="Kildgaard S."/>
            <person name="Isbrandt T."/>
            <person name="Kuo A."/>
            <person name="Sato A."/>
            <person name="Lyhne E.K."/>
            <person name="Kogle M.E."/>
            <person name="Wiebenga A."/>
            <person name="Kun R.S."/>
            <person name="Lubbers R.J."/>
            <person name="Makela M.R."/>
            <person name="Barry K."/>
            <person name="Chovatia M."/>
            <person name="Clum A."/>
            <person name="Daum C."/>
            <person name="Haridas S."/>
            <person name="He G."/>
            <person name="LaButti K."/>
            <person name="Lipzen A."/>
            <person name="Mondo S."/>
            <person name="Riley R."/>
            <person name="Salamov A."/>
            <person name="Simmons B.A."/>
            <person name="Magnuson J.K."/>
            <person name="Henrissat B."/>
            <person name="Mortensen U.H."/>
            <person name="Larsen T.O."/>
            <person name="Devries R.P."/>
            <person name="Grigoriev I.V."/>
            <person name="Machida M."/>
            <person name="Baker S.E."/>
            <person name="Andersen M.R."/>
        </authorList>
    </citation>
    <scope>NUCLEOTIDE SEQUENCE [LARGE SCALE GENOMIC DNA]</scope>
    <source>
        <strain evidence="4 5">CBS 151.66</strain>
    </source>
</reference>
<evidence type="ECO:0000256" key="2">
    <source>
        <dbReference type="ARBA" id="ARBA00023145"/>
    </source>
</evidence>
<sequence>MFKKQLFDALANAPDSVRIEEPIVMALIDYGVDIEQLHISNDMSITGRRFYQDPNKSGLTKPYYDSSQGHGALLMAKQIHRVCPTADLLVLKLEDGYDQSTTSATSRPRAPRRQPYMPFRERSISSTYLRRFVFSQQTVRVSEAVEREHNSDGITDKEQWLTGSSVATALASGLAALILYCAKNLKTHAGMKKAFEAIGINENRYVLVWNVFDESPKPPNYMDDLGFVTSIPAYLYRT</sequence>
<dbReference type="GO" id="GO:0006508">
    <property type="term" value="P:proteolysis"/>
    <property type="evidence" value="ECO:0007669"/>
    <property type="project" value="InterPro"/>
</dbReference>
<evidence type="ECO:0008006" key="6">
    <source>
        <dbReference type="Google" id="ProtNLM"/>
    </source>
</evidence>
<evidence type="ECO:0000256" key="3">
    <source>
        <dbReference type="SAM" id="Phobius"/>
    </source>
</evidence>
<feature type="transmembrane region" description="Helical" evidence="3">
    <location>
        <begin position="160"/>
        <end position="182"/>
    </location>
</feature>
<keyword evidence="2" id="KW-0865">Zymogen</keyword>
<keyword evidence="3" id="KW-0472">Membrane</keyword>
<keyword evidence="3" id="KW-0812">Transmembrane</keyword>
<keyword evidence="3" id="KW-1133">Transmembrane helix</keyword>
<dbReference type="GO" id="GO:0004252">
    <property type="term" value="F:serine-type endopeptidase activity"/>
    <property type="evidence" value="ECO:0007669"/>
    <property type="project" value="InterPro"/>
</dbReference>
<evidence type="ECO:0000256" key="1">
    <source>
        <dbReference type="ARBA" id="ARBA00022729"/>
    </source>
</evidence>
<evidence type="ECO:0000313" key="4">
    <source>
        <dbReference type="EMBL" id="KAB8071068.1"/>
    </source>
</evidence>
<dbReference type="Proteomes" id="UP000326565">
    <property type="component" value="Unassembled WGS sequence"/>
</dbReference>